<sequence length="85" mass="9184">MRCCLGVATVLTRLAMRSMPMSCITGDSCSTIPIIFLLEERTSSSLLMTLQTAATSYRDLVASTTFLLKSNTAERGALRASSETE</sequence>
<organism evidence="1">
    <name type="scientific">White spot syndrome virus</name>
    <dbReference type="NCBI Taxonomy" id="342409"/>
    <lineage>
        <taxon>Viruses</taxon>
        <taxon>Viruses incertae sedis</taxon>
        <taxon>Naldaviricetes</taxon>
        <taxon>Nimaviridae</taxon>
        <taxon>Whispovirus</taxon>
    </lineage>
</organism>
<accession>A0A2D3I5W1</accession>
<evidence type="ECO:0000313" key="1">
    <source>
        <dbReference type="EMBL" id="ATU83778.1"/>
    </source>
</evidence>
<reference evidence="1" key="1">
    <citation type="journal article" date="2018" name="Aquaculture">
        <title>Complete genome sequence of a white spot syndrome virus associated with a disease incursion in Australia.</title>
        <authorList>
            <person name="Oakey J."/>
            <person name="Smith C.S."/>
        </authorList>
    </citation>
    <scope>NUCLEOTIDE SEQUENCE [LARGE SCALE GENOMIC DNA]</scope>
    <source>
        <strain evidence="1">WSSV-AU</strain>
    </source>
</reference>
<dbReference type="EMBL" id="MF768985">
    <property type="protein sequence ID" value="ATU83778.1"/>
    <property type="molecule type" value="Genomic_DNA"/>
</dbReference>
<name>A0A2D3I5W1_9VIRU</name>
<protein>
    <submittedName>
        <fullName evidence="1">ORF954</fullName>
    </submittedName>
</protein>
<dbReference type="Proteomes" id="UP000267516">
    <property type="component" value="Segment"/>
</dbReference>
<proteinExistence type="predicted"/>